<dbReference type="EMBL" id="FCNX02000005">
    <property type="protein sequence ID" value="SAK65192.1"/>
    <property type="molecule type" value="Genomic_DNA"/>
</dbReference>
<dbReference type="InterPro" id="IPR053737">
    <property type="entry name" value="Type_II_TA_Toxin"/>
</dbReference>
<dbReference type="PIRSF" id="PIRSF018297">
    <property type="entry name" value="Doc"/>
    <property type="match status" value="1"/>
</dbReference>
<dbReference type="SUPFAM" id="SSF140931">
    <property type="entry name" value="Fic-like"/>
    <property type="match status" value="1"/>
</dbReference>
<proteinExistence type="predicted"/>
<dbReference type="OrthoDB" id="9802752at2"/>
<sequence>MLLSARYVIAVHDDILDLEGGLPGFAQAGPGGVDAVLARVENHAHYEGLDDVFGIAAMYAVAIARGHVFNDGNKRTALVCALTYLSVQGYDLSSTMEIEDDLVEVMVEVAEGKIEREELADYLSAICTCS</sequence>
<dbReference type="InterPro" id="IPR006440">
    <property type="entry name" value="Doc"/>
</dbReference>
<dbReference type="STRING" id="1777138.AWB77_02452"/>
<dbReference type="Gene3D" id="1.20.120.1870">
    <property type="entry name" value="Fic/DOC protein, Fido domain"/>
    <property type="match status" value="1"/>
</dbReference>
<dbReference type="NCBIfam" id="TIGR01550">
    <property type="entry name" value="DOC_P1"/>
    <property type="match status" value="1"/>
</dbReference>
<reference evidence="2" key="1">
    <citation type="submission" date="2016-01" db="EMBL/GenBank/DDBJ databases">
        <authorList>
            <person name="Peeters C."/>
        </authorList>
    </citation>
    <scope>NUCLEOTIDE SEQUENCE</scope>
    <source>
        <strain evidence="2">LMG 29320</strain>
    </source>
</reference>
<dbReference type="GO" id="GO:0016301">
    <property type="term" value="F:kinase activity"/>
    <property type="evidence" value="ECO:0007669"/>
    <property type="project" value="InterPro"/>
</dbReference>
<dbReference type="Proteomes" id="UP000054903">
    <property type="component" value="Unassembled WGS sequence"/>
</dbReference>
<evidence type="ECO:0000259" key="1">
    <source>
        <dbReference type="PROSITE" id="PS51459"/>
    </source>
</evidence>
<name>A0A158B520_9BURK</name>
<dbReference type="PANTHER" id="PTHR39426">
    <property type="entry name" value="HOMOLOGY TO DEATH-ON-CURING PROTEIN OF PHAGE P1"/>
    <property type="match status" value="1"/>
</dbReference>
<protein>
    <submittedName>
        <fullName evidence="2">Death-on-curing family protein</fullName>
    </submittedName>
</protein>
<gene>
    <name evidence="2" type="ORF">AWB77_02452</name>
</gene>
<organism evidence="2 3">
    <name type="scientific">Caballeronia fortuita</name>
    <dbReference type="NCBI Taxonomy" id="1777138"/>
    <lineage>
        <taxon>Bacteria</taxon>
        <taxon>Pseudomonadati</taxon>
        <taxon>Pseudomonadota</taxon>
        <taxon>Betaproteobacteria</taxon>
        <taxon>Burkholderiales</taxon>
        <taxon>Burkholderiaceae</taxon>
        <taxon>Caballeronia</taxon>
    </lineage>
</organism>
<dbReference type="InterPro" id="IPR003812">
    <property type="entry name" value="Fido"/>
</dbReference>
<dbReference type="PANTHER" id="PTHR39426:SF1">
    <property type="entry name" value="HOMOLOGY TO DEATH-ON-CURING PROTEIN OF PHAGE P1"/>
    <property type="match status" value="1"/>
</dbReference>
<comment type="caution">
    <text evidence="2">The sequence shown here is derived from an EMBL/GenBank/DDBJ whole genome shotgun (WGS) entry which is preliminary data.</text>
</comment>
<dbReference type="Pfam" id="PF02661">
    <property type="entry name" value="Fic"/>
    <property type="match status" value="1"/>
</dbReference>
<evidence type="ECO:0000313" key="3">
    <source>
        <dbReference type="Proteomes" id="UP000054903"/>
    </source>
</evidence>
<accession>A0A158B520</accession>
<evidence type="ECO:0000313" key="2">
    <source>
        <dbReference type="EMBL" id="SAK65192.1"/>
    </source>
</evidence>
<keyword evidence="3" id="KW-1185">Reference proteome</keyword>
<dbReference type="RefSeq" id="WP_063936504.1">
    <property type="nucleotide sequence ID" value="NZ_FCNX02000005.1"/>
</dbReference>
<dbReference type="PROSITE" id="PS51459">
    <property type="entry name" value="FIDO"/>
    <property type="match status" value="1"/>
</dbReference>
<dbReference type="InterPro" id="IPR036597">
    <property type="entry name" value="Fido-like_dom_sf"/>
</dbReference>
<feature type="domain" description="Fido" evidence="1">
    <location>
        <begin position="3"/>
        <end position="125"/>
    </location>
</feature>
<dbReference type="AlphaFoldDB" id="A0A158B520"/>